<dbReference type="Proteomes" id="UP000323522">
    <property type="component" value="Chromosome"/>
</dbReference>
<dbReference type="GO" id="GO:0000160">
    <property type="term" value="P:phosphorelay signal transduction system"/>
    <property type="evidence" value="ECO:0007669"/>
    <property type="project" value="InterPro"/>
</dbReference>
<dbReference type="InterPro" id="IPR001789">
    <property type="entry name" value="Sig_transdc_resp-reg_receiver"/>
</dbReference>
<dbReference type="SMART" id="SM00448">
    <property type="entry name" value="REC"/>
    <property type="match status" value="1"/>
</dbReference>
<dbReference type="InterPro" id="IPR036388">
    <property type="entry name" value="WH-like_DNA-bd_sf"/>
</dbReference>
<dbReference type="InterPro" id="IPR016032">
    <property type="entry name" value="Sig_transdc_resp-reg_C-effctor"/>
</dbReference>
<proteinExistence type="predicted"/>
<dbReference type="InterPro" id="IPR058245">
    <property type="entry name" value="NreC/VraR/RcsB-like_REC"/>
</dbReference>
<dbReference type="CDD" id="cd17535">
    <property type="entry name" value="REC_NarL-like"/>
    <property type="match status" value="1"/>
</dbReference>
<dbReference type="PANTHER" id="PTHR43214:SF41">
    <property type="entry name" value="NITRATE_NITRITE RESPONSE REGULATOR PROTEIN NARP"/>
    <property type="match status" value="1"/>
</dbReference>
<dbReference type="PRINTS" id="PR00038">
    <property type="entry name" value="HTHLUXR"/>
</dbReference>
<evidence type="ECO:0000259" key="7">
    <source>
        <dbReference type="PROSITE" id="PS50110"/>
    </source>
</evidence>
<dbReference type="PANTHER" id="PTHR43214">
    <property type="entry name" value="TWO-COMPONENT RESPONSE REGULATOR"/>
    <property type="match status" value="1"/>
</dbReference>
<dbReference type="InterPro" id="IPR000792">
    <property type="entry name" value="Tscrpt_reg_LuxR_C"/>
</dbReference>
<evidence type="ECO:0000259" key="6">
    <source>
        <dbReference type="PROSITE" id="PS50043"/>
    </source>
</evidence>
<dbReference type="KEGG" id="snn:EWH46_03955"/>
<accession>A0A5C1PZG1</accession>
<keyword evidence="2" id="KW-0805">Transcription regulation</keyword>
<evidence type="ECO:0000313" key="9">
    <source>
        <dbReference type="Proteomes" id="UP000323522"/>
    </source>
</evidence>
<dbReference type="Pfam" id="PF00196">
    <property type="entry name" value="GerE"/>
    <property type="match status" value="1"/>
</dbReference>
<feature type="domain" description="HTH luxR-type" evidence="6">
    <location>
        <begin position="188"/>
        <end position="250"/>
    </location>
</feature>
<dbReference type="Gene3D" id="3.40.50.2300">
    <property type="match status" value="1"/>
</dbReference>
<organism evidence="8 9">
    <name type="scientific">Sphaerotilus sulfidivorans</name>
    <dbReference type="NCBI Taxonomy" id="639200"/>
    <lineage>
        <taxon>Bacteria</taxon>
        <taxon>Pseudomonadati</taxon>
        <taxon>Pseudomonadota</taxon>
        <taxon>Betaproteobacteria</taxon>
        <taxon>Burkholderiales</taxon>
        <taxon>Sphaerotilaceae</taxon>
        <taxon>Sphaerotilus</taxon>
    </lineage>
</organism>
<dbReference type="GO" id="GO:0006355">
    <property type="term" value="P:regulation of DNA-templated transcription"/>
    <property type="evidence" value="ECO:0007669"/>
    <property type="project" value="InterPro"/>
</dbReference>
<keyword evidence="1 5" id="KW-0597">Phosphoprotein</keyword>
<sequence>MNGFRPAKERKMGRDVMEAEAAVVGMRPAEGTRAAVGLGTEVPGARLLLIDDYEFIRIGVRTMCARLHGRPVEWHEAGSLQDGIGIFGRDGPFDAVLLDLNLSDCKGLQGLRLFMQAHPLARVLIFSGTVDEFVIRQARALGAQGYLRKTGSAQELQSALAELLPPPERPRLPLAAERLFPRLPGSSMYDRIAELGPRHLEVLELVLSGCTNQEISSATTLSLGTVKNYVSSLLLALDVRSRSHLISLFR</sequence>
<reference evidence="8 9" key="1">
    <citation type="submission" date="2019-02" db="EMBL/GenBank/DDBJ databases">
        <title>Complete Genome Sequence and Methylome Analysis of Sphaerotilus natans subsp. sulfidivorans D-507.</title>
        <authorList>
            <person name="Fomenkov A."/>
            <person name="Gridneva E."/>
            <person name="Smolyakov D."/>
            <person name="Dubinina G."/>
            <person name="Vincze T."/>
            <person name="Grabovich M."/>
            <person name="Roberts R.J."/>
        </authorList>
    </citation>
    <scope>NUCLEOTIDE SEQUENCE [LARGE SCALE GENOMIC DNA]</scope>
    <source>
        <strain evidence="8 9">D-507</strain>
    </source>
</reference>
<dbReference type="InterPro" id="IPR039420">
    <property type="entry name" value="WalR-like"/>
</dbReference>
<name>A0A5C1PZG1_9BURK</name>
<feature type="domain" description="Response regulatory" evidence="7">
    <location>
        <begin position="46"/>
        <end position="164"/>
    </location>
</feature>
<gene>
    <name evidence="8" type="ORF">EWH46_03955</name>
</gene>
<evidence type="ECO:0000256" key="5">
    <source>
        <dbReference type="PROSITE-ProRule" id="PRU00169"/>
    </source>
</evidence>
<dbReference type="GO" id="GO:0003677">
    <property type="term" value="F:DNA binding"/>
    <property type="evidence" value="ECO:0007669"/>
    <property type="project" value="UniProtKB-KW"/>
</dbReference>
<protein>
    <submittedName>
        <fullName evidence="8">Response regulator transcription factor</fullName>
    </submittedName>
</protein>
<dbReference type="PROSITE" id="PS50043">
    <property type="entry name" value="HTH_LUXR_2"/>
    <property type="match status" value="1"/>
</dbReference>
<dbReference type="OrthoDB" id="3374006at2"/>
<feature type="modified residue" description="4-aspartylphosphate" evidence="5">
    <location>
        <position position="99"/>
    </location>
</feature>
<evidence type="ECO:0000256" key="2">
    <source>
        <dbReference type="ARBA" id="ARBA00023015"/>
    </source>
</evidence>
<dbReference type="Pfam" id="PF00072">
    <property type="entry name" value="Response_reg"/>
    <property type="match status" value="1"/>
</dbReference>
<evidence type="ECO:0000256" key="1">
    <source>
        <dbReference type="ARBA" id="ARBA00022553"/>
    </source>
</evidence>
<dbReference type="EMBL" id="CP035708">
    <property type="protein sequence ID" value="QEN00016.1"/>
    <property type="molecule type" value="Genomic_DNA"/>
</dbReference>
<evidence type="ECO:0000313" key="8">
    <source>
        <dbReference type="EMBL" id="QEN00016.1"/>
    </source>
</evidence>
<dbReference type="SMART" id="SM00421">
    <property type="entry name" value="HTH_LUXR"/>
    <property type="match status" value="1"/>
</dbReference>
<keyword evidence="3" id="KW-0238">DNA-binding</keyword>
<dbReference type="PROSITE" id="PS50110">
    <property type="entry name" value="RESPONSE_REGULATORY"/>
    <property type="match status" value="1"/>
</dbReference>
<dbReference type="SUPFAM" id="SSF46894">
    <property type="entry name" value="C-terminal effector domain of the bipartite response regulators"/>
    <property type="match status" value="1"/>
</dbReference>
<dbReference type="SUPFAM" id="SSF52172">
    <property type="entry name" value="CheY-like"/>
    <property type="match status" value="1"/>
</dbReference>
<evidence type="ECO:0000256" key="4">
    <source>
        <dbReference type="ARBA" id="ARBA00023163"/>
    </source>
</evidence>
<evidence type="ECO:0000256" key="3">
    <source>
        <dbReference type="ARBA" id="ARBA00023125"/>
    </source>
</evidence>
<dbReference type="Gene3D" id="1.10.10.10">
    <property type="entry name" value="Winged helix-like DNA-binding domain superfamily/Winged helix DNA-binding domain"/>
    <property type="match status" value="1"/>
</dbReference>
<keyword evidence="4" id="KW-0804">Transcription</keyword>
<dbReference type="CDD" id="cd06170">
    <property type="entry name" value="LuxR_C_like"/>
    <property type="match status" value="1"/>
</dbReference>
<dbReference type="InterPro" id="IPR011006">
    <property type="entry name" value="CheY-like_superfamily"/>
</dbReference>
<dbReference type="AlphaFoldDB" id="A0A5C1PZG1"/>